<dbReference type="KEGG" id="mno:Mnod_8390"/>
<organism evidence="1 2">
    <name type="scientific">Methylobacterium nodulans (strain LMG 21967 / CNCM I-2342 / ORS 2060)</name>
    <dbReference type="NCBI Taxonomy" id="460265"/>
    <lineage>
        <taxon>Bacteria</taxon>
        <taxon>Pseudomonadati</taxon>
        <taxon>Pseudomonadota</taxon>
        <taxon>Alphaproteobacteria</taxon>
        <taxon>Hyphomicrobiales</taxon>
        <taxon>Methylobacteriaceae</taxon>
        <taxon>Methylobacterium</taxon>
    </lineage>
</organism>
<geneLocation type="plasmid" evidence="1 2">
    <name>pMNOD01</name>
</geneLocation>
<dbReference type="HOGENOM" id="CLU_3312607_0_0_5"/>
<keyword evidence="1" id="KW-0614">Plasmid</keyword>
<sequence>MILAALALTLKRQARGDFKARHSHVAQAALRVRARQRNL</sequence>
<dbReference type="Proteomes" id="UP000008207">
    <property type="component" value="Plasmid pMNOD01"/>
</dbReference>
<protein>
    <submittedName>
        <fullName evidence="1">Uncharacterized protein</fullName>
    </submittedName>
</protein>
<dbReference type="EMBL" id="CP001350">
    <property type="protein sequence ID" value="ACL62517.1"/>
    <property type="molecule type" value="Genomic_DNA"/>
</dbReference>
<reference evidence="2" key="1">
    <citation type="submission" date="2009-01" db="EMBL/GenBank/DDBJ databases">
        <title>Complete sequence of plasmid 1 of Methylobacterium nodulans ORS 2060.</title>
        <authorList>
            <consortium name="US DOE Joint Genome Institute"/>
            <person name="Lucas S."/>
            <person name="Copeland A."/>
            <person name="Lapidus A."/>
            <person name="Glavina del Rio T."/>
            <person name="Dalin E."/>
            <person name="Tice H."/>
            <person name="Bruce D."/>
            <person name="Goodwin L."/>
            <person name="Pitluck S."/>
            <person name="Sims D."/>
            <person name="Brettin T."/>
            <person name="Detter J.C."/>
            <person name="Han C."/>
            <person name="Larimer F."/>
            <person name="Land M."/>
            <person name="Hauser L."/>
            <person name="Kyrpides N."/>
            <person name="Ivanova N."/>
            <person name="Marx C.J."/>
            <person name="Richardson P."/>
        </authorList>
    </citation>
    <scope>NUCLEOTIDE SEQUENCE [LARGE SCALE GENOMIC DNA]</scope>
    <source>
        <strain evidence="2">LMG 21967 / CNCM I-2342 / ORS 2060</strain>
        <plasmid evidence="2">Plasmid pMNOD01</plasmid>
    </source>
</reference>
<gene>
    <name evidence="1" type="ordered locus">Mnod_8390</name>
</gene>
<proteinExistence type="predicted"/>
<accession>B8IVS7</accession>
<keyword evidence="2" id="KW-1185">Reference proteome</keyword>
<evidence type="ECO:0000313" key="2">
    <source>
        <dbReference type="Proteomes" id="UP000008207"/>
    </source>
</evidence>
<name>B8IVS7_METNO</name>
<dbReference type="AlphaFoldDB" id="B8IVS7"/>
<evidence type="ECO:0000313" key="1">
    <source>
        <dbReference type="EMBL" id="ACL62517.1"/>
    </source>
</evidence>